<keyword evidence="5" id="KW-1185">Reference proteome</keyword>
<feature type="region of interest" description="Disordered" evidence="4">
    <location>
        <begin position="1"/>
        <end position="181"/>
    </location>
</feature>
<organism evidence="5 6">
    <name type="scientific">Drosophila arizonae</name>
    <name type="common">Fruit fly</name>
    <dbReference type="NCBI Taxonomy" id="7263"/>
    <lineage>
        <taxon>Eukaryota</taxon>
        <taxon>Metazoa</taxon>
        <taxon>Ecdysozoa</taxon>
        <taxon>Arthropoda</taxon>
        <taxon>Hexapoda</taxon>
        <taxon>Insecta</taxon>
        <taxon>Pterygota</taxon>
        <taxon>Neoptera</taxon>
        <taxon>Endopterygota</taxon>
        <taxon>Diptera</taxon>
        <taxon>Brachycera</taxon>
        <taxon>Muscomorpha</taxon>
        <taxon>Ephydroidea</taxon>
        <taxon>Drosophilidae</taxon>
        <taxon>Drosophila</taxon>
    </lineage>
</organism>
<dbReference type="PANTHER" id="PTHR15073:SF1">
    <property type="entry name" value="RETICULOCYTE-BINDING PROTEIN HOMOLOG 2A"/>
    <property type="match status" value="1"/>
</dbReference>
<reference evidence="6" key="3">
    <citation type="submission" date="2025-08" db="UniProtKB">
        <authorList>
            <consortium name="RefSeq"/>
        </authorList>
    </citation>
    <scope>IDENTIFICATION</scope>
    <source>
        <tissue evidence="6">Whole organism</tissue>
    </source>
</reference>
<gene>
    <name evidence="6" type="primary">LOC108617292</name>
</gene>
<proteinExistence type="inferred from homology"/>
<evidence type="ECO:0000256" key="2">
    <source>
        <dbReference type="ARBA" id="ARBA00023054"/>
    </source>
</evidence>
<dbReference type="PANTHER" id="PTHR15073">
    <property type="entry name" value="MICROTUBULE-ASSOCIATED PROTEIN"/>
    <property type="match status" value="1"/>
</dbReference>
<name>A0ABM1PMS9_DROAR</name>
<dbReference type="InterPro" id="IPR051483">
    <property type="entry name" value="MAP7_domain-containing"/>
</dbReference>
<dbReference type="RefSeq" id="XP_017868515.1">
    <property type="nucleotide sequence ID" value="XM_018013026.1"/>
</dbReference>
<evidence type="ECO:0000313" key="6">
    <source>
        <dbReference type="RefSeq" id="XP_017868515.1"/>
    </source>
</evidence>
<sequence length="752" mass="84967">MQNSAVLSRATSKTTGKSGVAKTTEPKKNEPSRSQSLNRPPIKRLPNLKKSALALAGNKTTTNNNTNSTNNTNNTNNNANDANNTTNNPTTSNANSNLTITTNNNSNNSNDNINNINNINNNNNNNNAENKPLAVSQPTTPGLSVGSATSATSFLSRRTDADSEDAPPKTKTKFTRPRMNQLTEQRINRLRSSAADGAHLAVVRSHSETPASQAKKKGDQTSSQTSICVRMQEDGVEPLPCPQALEMLQRGLEDMQSEFMRKAADFRGKRHGYSYKLVAIVHNDNCKVLVHRDDLLAMPKNLPAHSLNDFRNLCHNTLREGVWFIFEQIASVQSKDNSLQTLRQEELRRQLDGHLSNKLAVVDNELMEMCKAAGNDESAKLRAQICELTEENSELVSANSKLEMDVVDIRKQRDELKTSLDISQKRCDDLALELADKNILLVKKAGVLEDMIAEIKNLKKTNKILQQRQRESDTTIDGFRLSNEKLLSRIEDLESQVLQAQSECLILQKKMDELMEDLAEKETIMAEQRAQLQDQELTKTLQSESTSNEPEPDAEHLCDLQAELERQQMRLAEQEQREQALRLQLEQKQEELNKVELKVSRLEEQNEHHRQVLAVRGERINYLDQEMKQRELESNRKLNEIMAQTSDKNTLITQMTNELAATNEQFQNLCSKLTAKQTKLHSQEHVIKLLEESNERSVKLHTKLGEKNAMLKDELDHLRRTVNVFVKIIIGNNGRNIFEPVPAHEVLRLQLP</sequence>
<reference evidence="5" key="2">
    <citation type="journal article" date="2016" name="G3 (Bethesda)">
        <title>Genome Evolution in Three Species of Cactophilic Drosophila.</title>
        <authorList>
            <person name="Sanchez-Flores A."/>
            <person name="Penazola F."/>
            <person name="Carpinteyro-Ponce J."/>
            <person name="Nazario-Yepiz N."/>
            <person name="Abreu-Goodger C."/>
            <person name="Machado C.A."/>
            <person name="Markow T.A."/>
        </authorList>
    </citation>
    <scope>NUCLEOTIDE SEQUENCE [LARGE SCALE GENOMIC DNA]</scope>
</reference>
<accession>A0ABM1PMS9</accession>
<evidence type="ECO:0000256" key="3">
    <source>
        <dbReference type="SAM" id="Coils"/>
    </source>
</evidence>
<feature type="coiled-coil region" evidence="3">
    <location>
        <begin position="448"/>
        <end position="612"/>
    </location>
</feature>
<evidence type="ECO:0000256" key="4">
    <source>
        <dbReference type="SAM" id="MobiDB-lite"/>
    </source>
</evidence>
<feature type="compositionally biased region" description="Polar residues" evidence="4">
    <location>
        <begin position="1"/>
        <end position="17"/>
    </location>
</feature>
<feature type="compositionally biased region" description="Polar residues" evidence="4">
    <location>
        <begin position="136"/>
        <end position="156"/>
    </location>
</feature>
<evidence type="ECO:0000256" key="1">
    <source>
        <dbReference type="ARBA" id="ARBA00007525"/>
    </source>
</evidence>
<keyword evidence="2 3" id="KW-0175">Coiled coil</keyword>
<reference evidence="5" key="1">
    <citation type="journal article" date="1997" name="Nucleic Acids Res.">
        <title>tRNAscan-SE: a program for improved detection of transfer RNA genes in genomic sequence.</title>
        <authorList>
            <person name="Lowe T.M."/>
            <person name="Eddy S.R."/>
        </authorList>
    </citation>
    <scope>NUCLEOTIDE SEQUENCE [LARGE SCALE GENOMIC DNA]</scope>
</reference>
<protein>
    <submittedName>
        <fullName evidence="6">Mediator of RNA polymerase II transcription subunit 26 isoform X1</fullName>
    </submittedName>
</protein>
<dbReference type="GeneID" id="108617292"/>
<evidence type="ECO:0000313" key="5">
    <source>
        <dbReference type="Proteomes" id="UP000694904"/>
    </source>
</evidence>
<comment type="similarity">
    <text evidence="1">Belongs to the MAP7 family.</text>
</comment>
<feature type="compositionally biased region" description="Low complexity" evidence="4">
    <location>
        <begin position="58"/>
        <end position="127"/>
    </location>
</feature>
<dbReference type="Proteomes" id="UP000694904">
    <property type="component" value="Chromosome 5"/>
</dbReference>
<feature type="region of interest" description="Disordered" evidence="4">
    <location>
        <begin position="203"/>
        <end position="225"/>
    </location>
</feature>